<reference evidence="3" key="1">
    <citation type="submission" date="2017-01" db="EMBL/GenBank/DDBJ databases">
        <authorList>
            <person name="Wang Y."/>
            <person name="White M."/>
            <person name="Kvist S."/>
            <person name="Moncalvo J.-M."/>
        </authorList>
    </citation>
    <scope>NUCLEOTIDE SEQUENCE [LARGE SCALE GENOMIC DNA]</scope>
    <source>
        <strain evidence="3">ID-206-W2</strain>
    </source>
</reference>
<comment type="caution">
    <text evidence="2">The sequence shown here is derived from an EMBL/GenBank/DDBJ whole genome shotgun (WGS) entry which is preliminary data.</text>
</comment>
<evidence type="ECO:0000313" key="2">
    <source>
        <dbReference type="EMBL" id="OMJ29300.1"/>
    </source>
</evidence>
<keyword evidence="1" id="KW-1133">Transmembrane helix</keyword>
<dbReference type="EMBL" id="LSSM01000326">
    <property type="protein sequence ID" value="OMJ29300.1"/>
    <property type="molecule type" value="Genomic_DNA"/>
</dbReference>
<dbReference type="AlphaFoldDB" id="A0A1R1YR13"/>
<evidence type="ECO:0000256" key="1">
    <source>
        <dbReference type="SAM" id="Phobius"/>
    </source>
</evidence>
<dbReference type="Proteomes" id="UP000187429">
    <property type="component" value="Unassembled WGS sequence"/>
</dbReference>
<evidence type="ECO:0000313" key="3">
    <source>
        <dbReference type="Proteomes" id="UP000187429"/>
    </source>
</evidence>
<feature type="transmembrane region" description="Helical" evidence="1">
    <location>
        <begin position="13"/>
        <end position="30"/>
    </location>
</feature>
<keyword evidence="3" id="KW-1185">Reference proteome</keyword>
<accession>A0A1R1YR13</accession>
<name>A0A1R1YR13_9FUNG</name>
<gene>
    <name evidence="2" type="ORF">AYI69_g1212</name>
</gene>
<sequence>MHLIEFTGGTVELYKFFTLAGFVVCVVYLLNRELVYKIFGFNPDEIPRSMRNGSKFNDLGLSELNLSVLTKELKVMVIKINLFRK</sequence>
<protein>
    <submittedName>
        <fullName evidence="2">Uncharacterized protein</fullName>
    </submittedName>
</protein>
<proteinExistence type="predicted"/>
<keyword evidence="1" id="KW-0472">Membrane</keyword>
<keyword evidence="1" id="KW-0812">Transmembrane</keyword>
<organism evidence="2 3">
    <name type="scientific">Smittium culicis</name>
    <dbReference type="NCBI Taxonomy" id="133412"/>
    <lineage>
        <taxon>Eukaryota</taxon>
        <taxon>Fungi</taxon>
        <taxon>Fungi incertae sedis</taxon>
        <taxon>Zoopagomycota</taxon>
        <taxon>Kickxellomycotina</taxon>
        <taxon>Harpellomycetes</taxon>
        <taxon>Harpellales</taxon>
        <taxon>Legeriomycetaceae</taxon>
        <taxon>Smittium</taxon>
    </lineage>
</organism>